<gene>
    <name evidence="2" type="ORF">HMPREF0653_02757</name>
</gene>
<name>A0ABP2Y3J7_9BACT</name>
<sequence>MFEWKKGFYIRKWAPTSSLVGVHLYQIFLSNFVAIAAFQSL</sequence>
<reference evidence="2 3" key="1">
    <citation type="submission" date="2013-06" db="EMBL/GenBank/DDBJ databases">
        <authorList>
            <person name="Weinstock G."/>
            <person name="Sodergren E."/>
            <person name="Lobos E.A."/>
            <person name="Fulton L."/>
            <person name="Fulton R."/>
            <person name="Courtney L."/>
            <person name="Fronick C."/>
            <person name="O'Laughlin M."/>
            <person name="Godfrey J."/>
            <person name="Wilson R.M."/>
            <person name="Miner T."/>
            <person name="Farmer C."/>
            <person name="Delehaunty K."/>
            <person name="Cordes M."/>
            <person name="Minx P."/>
            <person name="Tomlinson C."/>
            <person name="Chen J."/>
            <person name="Wollam A."/>
            <person name="Pepin K.H."/>
            <person name="Bhonagiri V."/>
            <person name="Zhang X."/>
            <person name="Warren W."/>
            <person name="Mitreva M."/>
            <person name="Mardis E.R."/>
            <person name="Wilson R.K."/>
        </authorList>
    </citation>
    <scope>NUCLEOTIDE SEQUENCE [LARGE SCALE GENOMIC DNA]</scope>
    <source>
        <strain evidence="2 3">ATCC 29426</strain>
    </source>
</reference>
<dbReference type="Proteomes" id="UP000016660">
    <property type="component" value="Unassembled WGS sequence"/>
</dbReference>
<organism evidence="2 3">
    <name type="scientific">Prevotella disiens JCM 6334 = ATCC 29426</name>
    <dbReference type="NCBI Taxonomy" id="1235811"/>
    <lineage>
        <taxon>Bacteria</taxon>
        <taxon>Pseudomonadati</taxon>
        <taxon>Bacteroidota</taxon>
        <taxon>Bacteroidia</taxon>
        <taxon>Bacteroidales</taxon>
        <taxon>Prevotellaceae</taxon>
        <taxon>Prevotella</taxon>
    </lineage>
</organism>
<keyword evidence="1" id="KW-0812">Transmembrane</keyword>
<evidence type="ECO:0000313" key="3">
    <source>
        <dbReference type="Proteomes" id="UP000016660"/>
    </source>
</evidence>
<accession>A0ABP2Y3J7</accession>
<keyword evidence="1" id="KW-1133">Transmembrane helix</keyword>
<protein>
    <submittedName>
        <fullName evidence="2">Uncharacterized protein</fullName>
    </submittedName>
</protein>
<keyword evidence="3" id="KW-1185">Reference proteome</keyword>
<keyword evidence="1" id="KW-0472">Membrane</keyword>
<dbReference type="EMBL" id="AWUY01000351">
    <property type="protein sequence ID" value="ERJ70878.1"/>
    <property type="molecule type" value="Genomic_DNA"/>
</dbReference>
<proteinExistence type="predicted"/>
<evidence type="ECO:0000256" key="1">
    <source>
        <dbReference type="SAM" id="Phobius"/>
    </source>
</evidence>
<evidence type="ECO:0000313" key="2">
    <source>
        <dbReference type="EMBL" id="ERJ70878.1"/>
    </source>
</evidence>
<comment type="caution">
    <text evidence="2">The sequence shown here is derived from an EMBL/GenBank/DDBJ whole genome shotgun (WGS) entry which is preliminary data.</text>
</comment>
<feature type="transmembrane region" description="Helical" evidence="1">
    <location>
        <begin position="20"/>
        <end position="38"/>
    </location>
</feature>